<name>A0ABV8PZQ6_9BACT</name>
<keyword evidence="2" id="KW-1185">Reference proteome</keyword>
<gene>
    <name evidence="1" type="ORF">ACFOW1_09630</name>
</gene>
<evidence type="ECO:0000313" key="1">
    <source>
        <dbReference type="EMBL" id="MFC4232151.1"/>
    </source>
</evidence>
<dbReference type="RefSeq" id="WP_379013896.1">
    <property type="nucleotide sequence ID" value="NZ_JBHSDC010000018.1"/>
</dbReference>
<organism evidence="1 2">
    <name type="scientific">Parasediminibacterium paludis</name>
    <dbReference type="NCBI Taxonomy" id="908966"/>
    <lineage>
        <taxon>Bacteria</taxon>
        <taxon>Pseudomonadati</taxon>
        <taxon>Bacteroidota</taxon>
        <taxon>Chitinophagia</taxon>
        <taxon>Chitinophagales</taxon>
        <taxon>Chitinophagaceae</taxon>
        <taxon>Parasediminibacterium</taxon>
    </lineage>
</organism>
<dbReference type="Proteomes" id="UP001595906">
    <property type="component" value="Unassembled WGS sequence"/>
</dbReference>
<dbReference type="EMBL" id="JBHSDC010000018">
    <property type="protein sequence ID" value="MFC4232151.1"/>
    <property type="molecule type" value="Genomic_DNA"/>
</dbReference>
<sequence length="92" mass="10453">MTLRIASEKYDTAIMKDDEVELFTLAAYENNGGNIDEAVKDMRMIDTMLHMVHLHKAVHVHVKKTGTGYTRKQQGFLDSLNNIVDGRLNDAF</sequence>
<accession>A0ABV8PZQ6</accession>
<evidence type="ECO:0000313" key="2">
    <source>
        <dbReference type="Proteomes" id="UP001595906"/>
    </source>
</evidence>
<proteinExistence type="predicted"/>
<reference evidence="2" key="1">
    <citation type="journal article" date="2019" name="Int. J. Syst. Evol. Microbiol.">
        <title>The Global Catalogue of Microorganisms (GCM) 10K type strain sequencing project: providing services to taxonomists for standard genome sequencing and annotation.</title>
        <authorList>
            <consortium name="The Broad Institute Genomics Platform"/>
            <consortium name="The Broad Institute Genome Sequencing Center for Infectious Disease"/>
            <person name="Wu L."/>
            <person name="Ma J."/>
        </authorList>
    </citation>
    <scope>NUCLEOTIDE SEQUENCE [LARGE SCALE GENOMIC DNA]</scope>
    <source>
        <strain evidence="2">CECT 8010</strain>
    </source>
</reference>
<comment type="caution">
    <text evidence="1">The sequence shown here is derived from an EMBL/GenBank/DDBJ whole genome shotgun (WGS) entry which is preliminary data.</text>
</comment>
<protein>
    <submittedName>
        <fullName evidence="1">Uncharacterized protein</fullName>
    </submittedName>
</protein>